<dbReference type="PANTHER" id="PTHR11014:SF63">
    <property type="entry name" value="METALLOPEPTIDASE, PUTATIVE (AFU_ORTHOLOGUE AFUA_6G09600)-RELATED"/>
    <property type="match status" value="1"/>
</dbReference>
<dbReference type="SUPFAM" id="SSF55031">
    <property type="entry name" value="Bacterial exopeptidase dimerisation domain"/>
    <property type="match status" value="1"/>
</dbReference>
<dbReference type="FunFam" id="3.30.70.360:FF:000014">
    <property type="entry name" value="N-acyl-L-amino acid amidohydrolase"/>
    <property type="match status" value="1"/>
</dbReference>
<dbReference type="Gene3D" id="3.30.70.360">
    <property type="match status" value="1"/>
</dbReference>
<evidence type="ECO:0000256" key="3">
    <source>
        <dbReference type="PIRSR" id="PIRSR005962-1"/>
    </source>
</evidence>
<feature type="domain" description="Peptidase M20 dimerisation" evidence="4">
    <location>
        <begin position="196"/>
        <end position="291"/>
    </location>
</feature>
<feature type="binding site" evidence="3">
    <location>
        <position position="373"/>
    </location>
    <ligand>
        <name>Mn(2+)</name>
        <dbReference type="ChEBI" id="CHEBI:29035"/>
        <label>2</label>
    </ligand>
</feature>
<dbReference type="SUPFAM" id="SSF53187">
    <property type="entry name" value="Zn-dependent exopeptidases"/>
    <property type="match status" value="1"/>
</dbReference>
<dbReference type="InterPro" id="IPR017439">
    <property type="entry name" value="Amidohydrolase"/>
</dbReference>
<dbReference type="InterPro" id="IPR036264">
    <property type="entry name" value="Bact_exopeptidase_dim_dom"/>
</dbReference>
<organism evidence="5 6">
    <name type="scientific">Nakamurella aerolata</name>
    <dbReference type="NCBI Taxonomy" id="1656892"/>
    <lineage>
        <taxon>Bacteria</taxon>
        <taxon>Bacillati</taxon>
        <taxon>Actinomycetota</taxon>
        <taxon>Actinomycetes</taxon>
        <taxon>Nakamurellales</taxon>
        <taxon>Nakamurellaceae</taxon>
        <taxon>Nakamurella</taxon>
    </lineage>
</organism>
<dbReference type="Pfam" id="PF01546">
    <property type="entry name" value="Peptidase_M20"/>
    <property type="match status" value="1"/>
</dbReference>
<feature type="binding site" evidence="3">
    <location>
        <position position="107"/>
    </location>
    <ligand>
        <name>Mn(2+)</name>
        <dbReference type="ChEBI" id="CHEBI:29035"/>
        <label>2</label>
    </ligand>
</feature>
<gene>
    <name evidence="5" type="ORF">HKD39_11600</name>
</gene>
<dbReference type="Pfam" id="PF07687">
    <property type="entry name" value="M20_dimer"/>
    <property type="match status" value="1"/>
</dbReference>
<dbReference type="InterPro" id="IPR002933">
    <property type="entry name" value="Peptidase_M20"/>
</dbReference>
<keyword evidence="6" id="KW-1185">Reference proteome</keyword>
<name>A0A849A5T4_9ACTN</name>
<dbReference type="Proteomes" id="UP000562984">
    <property type="component" value="Unassembled WGS sequence"/>
</dbReference>
<keyword evidence="2 5" id="KW-0378">Hydrolase</keyword>
<evidence type="ECO:0000259" key="4">
    <source>
        <dbReference type="Pfam" id="PF07687"/>
    </source>
</evidence>
<dbReference type="PIRSF" id="PIRSF005962">
    <property type="entry name" value="Pept_M20D_amidohydro"/>
    <property type="match status" value="1"/>
</dbReference>
<feature type="binding site" evidence="3">
    <location>
        <position position="143"/>
    </location>
    <ligand>
        <name>Mn(2+)</name>
        <dbReference type="ChEBI" id="CHEBI:29035"/>
        <label>2</label>
    </ligand>
</feature>
<dbReference type="Gene3D" id="3.40.630.10">
    <property type="entry name" value="Zn peptidases"/>
    <property type="match status" value="1"/>
</dbReference>
<feature type="binding site" evidence="3">
    <location>
        <position position="171"/>
    </location>
    <ligand>
        <name>Mn(2+)</name>
        <dbReference type="ChEBI" id="CHEBI:29035"/>
        <label>2</label>
    </ligand>
</feature>
<dbReference type="AlphaFoldDB" id="A0A849A5T4"/>
<dbReference type="GO" id="GO:0046872">
    <property type="term" value="F:metal ion binding"/>
    <property type="evidence" value="ECO:0007669"/>
    <property type="project" value="UniProtKB-KW"/>
</dbReference>
<comment type="cofactor">
    <cofactor evidence="3">
        <name>Mn(2+)</name>
        <dbReference type="ChEBI" id="CHEBI:29035"/>
    </cofactor>
    <text evidence="3">The Mn(2+) ion enhances activity.</text>
</comment>
<dbReference type="PANTHER" id="PTHR11014">
    <property type="entry name" value="PEPTIDASE M20 FAMILY MEMBER"/>
    <property type="match status" value="1"/>
</dbReference>
<evidence type="ECO:0000313" key="6">
    <source>
        <dbReference type="Proteomes" id="UP000562984"/>
    </source>
</evidence>
<evidence type="ECO:0000313" key="5">
    <source>
        <dbReference type="EMBL" id="NNG36344.1"/>
    </source>
</evidence>
<comment type="similarity">
    <text evidence="1">Belongs to the peptidase M20 family.</text>
</comment>
<accession>A0A849A5T4</accession>
<keyword evidence="3" id="KW-0479">Metal-binding</keyword>
<reference evidence="5 6" key="1">
    <citation type="submission" date="2020-05" db="EMBL/GenBank/DDBJ databases">
        <title>Nakamurella sp. DB0629 isolated from air conditioner.</title>
        <authorList>
            <person name="Kim D.H."/>
            <person name="Kim D.-U."/>
        </authorList>
    </citation>
    <scope>NUCLEOTIDE SEQUENCE [LARGE SCALE GENOMIC DNA]</scope>
    <source>
        <strain evidence="5 6">DB0629</strain>
    </source>
</reference>
<feature type="binding site" evidence="3">
    <location>
        <position position="109"/>
    </location>
    <ligand>
        <name>Mn(2+)</name>
        <dbReference type="ChEBI" id="CHEBI:29035"/>
        <label>2</label>
    </ligand>
</feature>
<dbReference type="EMBL" id="JABEND010000006">
    <property type="protein sequence ID" value="NNG36344.1"/>
    <property type="molecule type" value="Genomic_DNA"/>
</dbReference>
<dbReference type="GO" id="GO:0016787">
    <property type="term" value="F:hydrolase activity"/>
    <property type="evidence" value="ECO:0007669"/>
    <property type="project" value="UniProtKB-KW"/>
</dbReference>
<dbReference type="InterPro" id="IPR011650">
    <property type="entry name" value="Peptidase_M20_dimer"/>
</dbReference>
<dbReference type="NCBIfam" id="TIGR01891">
    <property type="entry name" value="amidohydrolases"/>
    <property type="match status" value="1"/>
</dbReference>
<proteinExistence type="inferred from homology"/>
<dbReference type="RefSeq" id="WP_171200045.1">
    <property type="nucleotide sequence ID" value="NZ_JABEND010000006.1"/>
</dbReference>
<protein>
    <submittedName>
        <fullName evidence="5">Amidohydrolase</fullName>
    </submittedName>
</protein>
<sequence>MTSTQDLAARLAPELIALRRKIHANPELALDNPVTQQTILDELAGLDLEITKGRKLSSVVAVLRGTAPGASGTDRPVVLLRGDMDGLPVVEQTGLDYASENGLMHACGHDLHVAGLVGAAKILHELRDQLPGDVVFMFQPGEEGPGGADPMVREGLLEAAGRRVDAAYALHVTSAGEAKDMWFGRPGPLMAAADEFFVTVRGRGGHGSQPHNSLDPVPVACEIVLAVQTMVTRKFNVFDPVVVTCGMIAAGSKDNIIPDDARLEMTVRTFSPDTNAKIKDELTSVANHVAAAHGMKAEIDYRRGYPVTVNDPDEYRFLTDVVTDLFGADHYTEMPFPEAGSEDFSFVANEVPSAFIFLSACTSDDPKTAPDNHSPRAAFDDSVVPDGAALLAETALRRLQKATAER</sequence>
<evidence type="ECO:0000256" key="2">
    <source>
        <dbReference type="ARBA" id="ARBA00022801"/>
    </source>
</evidence>
<dbReference type="CDD" id="cd03886">
    <property type="entry name" value="M20_Acy1"/>
    <property type="match status" value="1"/>
</dbReference>
<keyword evidence="3" id="KW-0464">Manganese</keyword>
<evidence type="ECO:0000256" key="1">
    <source>
        <dbReference type="ARBA" id="ARBA00006153"/>
    </source>
</evidence>
<comment type="caution">
    <text evidence="5">The sequence shown here is derived from an EMBL/GenBank/DDBJ whole genome shotgun (WGS) entry which is preliminary data.</text>
</comment>